<protein>
    <submittedName>
        <fullName evidence="2">Uncharacterized protein</fullName>
    </submittedName>
</protein>
<dbReference type="GeneID" id="93352293"/>
<keyword evidence="1" id="KW-0472">Membrane</keyword>
<gene>
    <name evidence="2" type="ORF">NCTC10660_01308</name>
</gene>
<keyword evidence="1" id="KW-0812">Transmembrane</keyword>
<evidence type="ECO:0000313" key="2">
    <source>
        <dbReference type="EMBL" id="STZ67819.1"/>
    </source>
</evidence>
<proteinExistence type="predicted"/>
<evidence type="ECO:0000313" key="3">
    <source>
        <dbReference type="Proteomes" id="UP000254927"/>
    </source>
</evidence>
<organism evidence="2 3">
    <name type="scientific">Neisseria elongata</name>
    <dbReference type="NCBI Taxonomy" id="495"/>
    <lineage>
        <taxon>Bacteria</taxon>
        <taxon>Pseudomonadati</taxon>
        <taxon>Pseudomonadota</taxon>
        <taxon>Betaproteobacteria</taxon>
        <taxon>Neisseriales</taxon>
        <taxon>Neisseriaceae</taxon>
        <taxon>Neisseria</taxon>
    </lineage>
</organism>
<reference evidence="2 3" key="1">
    <citation type="submission" date="2018-06" db="EMBL/GenBank/DDBJ databases">
        <authorList>
            <consortium name="Pathogen Informatics"/>
            <person name="Doyle S."/>
        </authorList>
    </citation>
    <scope>NUCLEOTIDE SEQUENCE [LARGE SCALE GENOMIC DNA]</scope>
    <source>
        <strain evidence="2 3">NCTC10660</strain>
    </source>
</reference>
<keyword evidence="1" id="KW-1133">Transmembrane helix</keyword>
<dbReference type="AlphaFoldDB" id="A0A378TXS4"/>
<sequence>MPYILFLFCLLLSVWLTYICVKKYCKSRLAKFLGVPILFFLFLGLNPVYHFASKTLRPTHTAEELMMEDSGNQIIFLIFKDKFPQDYAQIVAQTEKFMKSNNSKQDLDFFLSNIIDIALKKLPYADDDSLIAVFREDMQLRTQLLHEKDTTNCFYLDYPHLAPDVLLFSKQIKPYLVPIKQARVRALQSADIHRKMPDETEIAQTQDKVHQILRTKYSEQELALINNDNEDEIKQYTAEEQALMCRFTIDAMQAMLEQPKHEAAELLRFNLSH</sequence>
<dbReference type="RefSeq" id="WP_074898148.1">
    <property type="nucleotide sequence ID" value="NZ_CP031252.1"/>
</dbReference>
<feature type="transmembrane region" description="Helical" evidence="1">
    <location>
        <begin position="32"/>
        <end position="52"/>
    </location>
</feature>
<dbReference type="EMBL" id="UGQW01000002">
    <property type="protein sequence ID" value="STZ67819.1"/>
    <property type="molecule type" value="Genomic_DNA"/>
</dbReference>
<name>A0A378TXS4_NEIEL</name>
<accession>A0A378TXS4</accession>
<evidence type="ECO:0000256" key="1">
    <source>
        <dbReference type="SAM" id="Phobius"/>
    </source>
</evidence>
<dbReference type="Proteomes" id="UP000254927">
    <property type="component" value="Unassembled WGS sequence"/>
</dbReference>